<dbReference type="EMBL" id="KZ451895">
    <property type="protein sequence ID" value="PKA65389.1"/>
    <property type="molecule type" value="Genomic_DNA"/>
</dbReference>
<dbReference type="OrthoDB" id="202537at2759"/>
<dbReference type="Pfam" id="PF00251">
    <property type="entry name" value="Glyco_hydro_32N"/>
    <property type="match status" value="1"/>
</dbReference>
<dbReference type="STRING" id="1088818.A0A2I0BC83"/>
<dbReference type="EC" id="3.2.1.26" evidence="9"/>
<evidence type="ECO:0000259" key="7">
    <source>
        <dbReference type="Pfam" id="PF00251"/>
    </source>
</evidence>
<dbReference type="AlphaFoldDB" id="A0A2I0BC83"/>
<evidence type="ECO:0000256" key="6">
    <source>
        <dbReference type="SAM" id="SignalP"/>
    </source>
</evidence>
<proteinExistence type="inferred from homology"/>
<dbReference type="SMART" id="SM00640">
    <property type="entry name" value="Glyco_32"/>
    <property type="match status" value="1"/>
</dbReference>
<dbReference type="Gene3D" id="2.115.10.20">
    <property type="entry name" value="Glycosyl hydrolase domain, family 43"/>
    <property type="match status" value="1"/>
</dbReference>
<evidence type="ECO:0000313" key="9">
    <source>
        <dbReference type="EMBL" id="PKA65389.1"/>
    </source>
</evidence>
<dbReference type="PROSITE" id="PS00609">
    <property type="entry name" value="GLYCOSYL_HYDROL_F32"/>
    <property type="match status" value="1"/>
</dbReference>
<dbReference type="InterPro" id="IPR001362">
    <property type="entry name" value="Glyco_hydro_32"/>
</dbReference>
<gene>
    <name evidence="9" type="primary">CIN7</name>
    <name evidence="9" type="ORF">AXF42_Ash005723</name>
</gene>
<dbReference type="SUPFAM" id="SSF49899">
    <property type="entry name" value="Concanavalin A-like lectins/glucanases"/>
    <property type="match status" value="1"/>
</dbReference>
<keyword evidence="4 5" id="KW-0326">Glycosidase</keyword>
<keyword evidence="10" id="KW-1185">Reference proteome</keyword>
<keyword evidence="2 5" id="KW-0378">Hydrolase</keyword>
<dbReference type="PANTHER" id="PTHR31953">
    <property type="entry name" value="BETA-FRUCTOFURANOSIDASE, INSOLUBLE ISOENZYME CWINV1-RELATED"/>
    <property type="match status" value="1"/>
</dbReference>
<comment type="similarity">
    <text evidence="1 5">Belongs to the glycosyl hydrolase 32 family.</text>
</comment>
<dbReference type="InterPro" id="IPR018053">
    <property type="entry name" value="Glyco_hydro_32_AS"/>
</dbReference>
<dbReference type="Proteomes" id="UP000236161">
    <property type="component" value="Unassembled WGS sequence"/>
</dbReference>
<dbReference type="GO" id="GO:0004564">
    <property type="term" value="F:beta-fructofuranosidase activity"/>
    <property type="evidence" value="ECO:0007669"/>
    <property type="project" value="UniProtKB-EC"/>
</dbReference>
<feature type="signal peptide" evidence="6">
    <location>
        <begin position="1"/>
        <end position="17"/>
    </location>
</feature>
<dbReference type="GO" id="GO:0005975">
    <property type="term" value="P:carbohydrate metabolic process"/>
    <property type="evidence" value="ECO:0007669"/>
    <property type="project" value="InterPro"/>
</dbReference>
<feature type="chain" id="PRO_5014184798" evidence="6">
    <location>
        <begin position="18"/>
        <end position="504"/>
    </location>
</feature>
<evidence type="ECO:0000256" key="2">
    <source>
        <dbReference type="ARBA" id="ARBA00022801"/>
    </source>
</evidence>
<dbReference type="SMR" id="A0A2I0BC83"/>
<evidence type="ECO:0000256" key="1">
    <source>
        <dbReference type="ARBA" id="ARBA00009902"/>
    </source>
</evidence>
<dbReference type="InterPro" id="IPR023296">
    <property type="entry name" value="Glyco_hydro_beta-prop_sf"/>
</dbReference>
<protein>
    <submittedName>
        <fullName evidence="9">Beta-fructofuranosidase, insoluble isoenzyme 7</fullName>
        <ecNumber evidence="9">3.2.1.26</ecNumber>
    </submittedName>
</protein>
<dbReference type="SUPFAM" id="SSF75005">
    <property type="entry name" value="Arabinanase/levansucrase/invertase"/>
    <property type="match status" value="1"/>
</dbReference>
<dbReference type="InterPro" id="IPR050551">
    <property type="entry name" value="Fructan_Metab_Enzymes"/>
</dbReference>
<dbReference type="InterPro" id="IPR013148">
    <property type="entry name" value="Glyco_hydro_32_N"/>
</dbReference>
<feature type="domain" description="Glycosyl hydrolase family 32 N-terminal" evidence="7">
    <location>
        <begin position="49"/>
        <end position="368"/>
    </location>
</feature>
<dbReference type="InterPro" id="IPR013189">
    <property type="entry name" value="Glyco_hydro_32_C"/>
</dbReference>
<dbReference type="CDD" id="cd18624">
    <property type="entry name" value="GH32_Fruct1-like"/>
    <property type="match status" value="1"/>
</dbReference>
<feature type="domain" description="Glycosyl hydrolase family 32 C-terminal" evidence="8">
    <location>
        <begin position="371"/>
        <end position="466"/>
    </location>
</feature>
<dbReference type="Pfam" id="PF08244">
    <property type="entry name" value="Glyco_hydro_32C"/>
    <property type="match status" value="1"/>
</dbReference>
<sequence length="504" mass="57772">MASRWLFPFLLCLPVLGKDEIETHGSSLPTRSSEDSFPLTSKQYRTAFHFQPPENWLNDPNGPVLHNGVYHIFYQYNPYSAEWANITWGHSISSDLVNWTPLPIALWPSEPFDIHGCWSGSATILSGGTPTILYTGIDLNGNSVQNIAFPKNPSDPFLREWVKPHYNPVMVPDGFNATQFRDPATGWMGKDGLWRTVVCAEDFERRAWILLYRSEDFVHWTRAEKPLFRTKTSTMVECVDFFPVSVKGKNGLDTSTMDSEEVKHVLKFGLFDYLHDYYLIGKYLDDEDEFVPENISGDDHRSWPRYDYGSFYASKSFFDAEKKRRISWAWVNESDTIPDDVAKGWAGVLIVPRTVWLGEDGKILQQWPVKELESLRRDLVEIKEVEINEGEVFSVLVNNPSQADVEVEFELSELEQAQLINSKWHLDDAQTACNELGASVPGAIGPFGLLVLASHDLEEHTAIFFRVFRTPNGHAVLMCSDQRRLHRYHLPEIFLYEGNYIHIP</sequence>
<keyword evidence="6" id="KW-0732">Signal</keyword>
<evidence type="ECO:0000259" key="8">
    <source>
        <dbReference type="Pfam" id="PF08244"/>
    </source>
</evidence>
<dbReference type="Gene3D" id="2.60.120.560">
    <property type="entry name" value="Exo-inulinase, domain 1"/>
    <property type="match status" value="1"/>
</dbReference>
<keyword evidence="3" id="KW-0325">Glycoprotein</keyword>
<evidence type="ECO:0000256" key="5">
    <source>
        <dbReference type="RuleBase" id="RU362110"/>
    </source>
</evidence>
<evidence type="ECO:0000256" key="3">
    <source>
        <dbReference type="ARBA" id="ARBA00023180"/>
    </source>
</evidence>
<evidence type="ECO:0000313" key="10">
    <source>
        <dbReference type="Proteomes" id="UP000236161"/>
    </source>
</evidence>
<evidence type="ECO:0000256" key="4">
    <source>
        <dbReference type="ARBA" id="ARBA00023295"/>
    </source>
</evidence>
<accession>A0A2I0BC83</accession>
<name>A0A2I0BC83_9ASPA</name>
<reference evidence="9 10" key="1">
    <citation type="journal article" date="2017" name="Nature">
        <title>The Apostasia genome and the evolution of orchids.</title>
        <authorList>
            <person name="Zhang G.Q."/>
            <person name="Liu K.W."/>
            <person name="Li Z."/>
            <person name="Lohaus R."/>
            <person name="Hsiao Y.Y."/>
            <person name="Niu S.C."/>
            <person name="Wang J.Y."/>
            <person name="Lin Y.C."/>
            <person name="Xu Q."/>
            <person name="Chen L.J."/>
            <person name="Yoshida K."/>
            <person name="Fujiwara S."/>
            <person name="Wang Z.W."/>
            <person name="Zhang Y.Q."/>
            <person name="Mitsuda N."/>
            <person name="Wang M."/>
            <person name="Liu G.H."/>
            <person name="Pecoraro L."/>
            <person name="Huang H.X."/>
            <person name="Xiao X.J."/>
            <person name="Lin M."/>
            <person name="Wu X.Y."/>
            <person name="Wu W.L."/>
            <person name="Chen Y.Y."/>
            <person name="Chang S.B."/>
            <person name="Sakamoto S."/>
            <person name="Ohme-Takagi M."/>
            <person name="Yagi M."/>
            <person name="Zeng S.J."/>
            <person name="Shen C.Y."/>
            <person name="Yeh C.M."/>
            <person name="Luo Y.B."/>
            <person name="Tsai W.C."/>
            <person name="Van de Peer Y."/>
            <person name="Liu Z.J."/>
        </authorList>
    </citation>
    <scope>NUCLEOTIDE SEQUENCE [LARGE SCALE GENOMIC DNA]</scope>
    <source>
        <strain evidence="10">cv. Shenzhen</strain>
        <tissue evidence="9">Stem</tissue>
    </source>
</reference>
<organism evidence="9 10">
    <name type="scientific">Apostasia shenzhenica</name>
    <dbReference type="NCBI Taxonomy" id="1088818"/>
    <lineage>
        <taxon>Eukaryota</taxon>
        <taxon>Viridiplantae</taxon>
        <taxon>Streptophyta</taxon>
        <taxon>Embryophyta</taxon>
        <taxon>Tracheophyta</taxon>
        <taxon>Spermatophyta</taxon>
        <taxon>Magnoliopsida</taxon>
        <taxon>Liliopsida</taxon>
        <taxon>Asparagales</taxon>
        <taxon>Orchidaceae</taxon>
        <taxon>Apostasioideae</taxon>
        <taxon>Apostasia</taxon>
    </lineage>
</organism>
<dbReference type="InterPro" id="IPR013320">
    <property type="entry name" value="ConA-like_dom_sf"/>
</dbReference>